<evidence type="ECO:0000313" key="4">
    <source>
        <dbReference type="EMBL" id="TNM63945.1"/>
    </source>
</evidence>
<dbReference type="RefSeq" id="WP_139676848.1">
    <property type="nucleotide sequence ID" value="NZ_VDMN01000002.1"/>
</dbReference>
<dbReference type="AlphaFoldDB" id="A0A5C4XK59"/>
<gene>
    <name evidence="4" type="ORF">FHP24_14275</name>
</gene>
<proteinExistence type="inferred from homology"/>
<dbReference type="InterPro" id="IPR011234">
    <property type="entry name" value="Fumarylacetoacetase-like_C"/>
</dbReference>
<dbReference type="Gene3D" id="3.90.850.10">
    <property type="entry name" value="Fumarylacetoacetase-like, C-terminal domain"/>
    <property type="match status" value="1"/>
</dbReference>
<dbReference type="GO" id="GO:0016787">
    <property type="term" value="F:hydrolase activity"/>
    <property type="evidence" value="ECO:0007669"/>
    <property type="project" value="UniProtKB-KW"/>
</dbReference>
<comment type="similarity">
    <text evidence="1">Belongs to the FAH family.</text>
</comment>
<sequence>MKFLRYGAPGAEKPAIVDADGKIRDLSAHVTDLSGVALAPDALAKLGAIDLNSLPLVEGSPRLGPCVAGTGKFICIGLNYSDHAAETGATVPPEPIIFMKASSAIVGPNDDVTIPRGSEKTDWEVELAVVIGKTAKYVSEADALDYVAGYCVTNDVSERAFQTERSGQWTKGKSCDTFGPMGPWLVTKDEVPDPQNLGMWLTVNGEKMQDGSSKTMVYGVSFLVSYLSQFMSLHPGDVISTGTPPGVGMGLKPPRYLKPGDVVELGIEGLGTQKQTFQADI</sequence>
<dbReference type="PANTHER" id="PTHR42796">
    <property type="entry name" value="FUMARYLACETOACETATE HYDROLASE DOMAIN-CONTAINING PROTEIN 2A-RELATED"/>
    <property type="match status" value="1"/>
</dbReference>
<keyword evidence="5" id="KW-1185">Reference proteome</keyword>
<evidence type="ECO:0000256" key="2">
    <source>
        <dbReference type="ARBA" id="ARBA00022723"/>
    </source>
</evidence>
<comment type="caution">
    <text evidence="4">The sequence shown here is derived from an EMBL/GenBank/DDBJ whole genome shotgun (WGS) entry which is preliminary data.</text>
</comment>
<reference evidence="4 5" key="1">
    <citation type="submission" date="2019-06" db="EMBL/GenBank/DDBJ databases">
        <title>The draft genome of Rhizobium smilacinae PTYR-5.</title>
        <authorList>
            <person name="Liu L."/>
            <person name="Li L."/>
            <person name="Zhang X."/>
        </authorList>
    </citation>
    <scope>NUCLEOTIDE SEQUENCE [LARGE SCALE GENOMIC DNA]</scope>
    <source>
        <strain evidence="4 5">PTYR-5</strain>
    </source>
</reference>
<dbReference type="GO" id="GO:0046872">
    <property type="term" value="F:metal ion binding"/>
    <property type="evidence" value="ECO:0007669"/>
    <property type="project" value="UniProtKB-KW"/>
</dbReference>
<accession>A0A5C4XK59</accession>
<dbReference type="Pfam" id="PF01557">
    <property type="entry name" value="FAA_hydrolase"/>
    <property type="match status" value="1"/>
</dbReference>
<name>A0A5C4XK59_9HYPH</name>
<dbReference type="SUPFAM" id="SSF56529">
    <property type="entry name" value="FAH"/>
    <property type="match status" value="1"/>
</dbReference>
<dbReference type="Proteomes" id="UP000311605">
    <property type="component" value="Unassembled WGS sequence"/>
</dbReference>
<feature type="domain" description="Fumarylacetoacetase-like C-terminal" evidence="3">
    <location>
        <begin position="72"/>
        <end position="277"/>
    </location>
</feature>
<keyword evidence="2" id="KW-0479">Metal-binding</keyword>
<evidence type="ECO:0000256" key="1">
    <source>
        <dbReference type="ARBA" id="ARBA00010211"/>
    </source>
</evidence>
<dbReference type="GO" id="GO:0044281">
    <property type="term" value="P:small molecule metabolic process"/>
    <property type="evidence" value="ECO:0007669"/>
    <property type="project" value="UniProtKB-ARBA"/>
</dbReference>
<evidence type="ECO:0000313" key="5">
    <source>
        <dbReference type="Proteomes" id="UP000311605"/>
    </source>
</evidence>
<dbReference type="OrthoDB" id="5197601at2"/>
<dbReference type="InterPro" id="IPR051121">
    <property type="entry name" value="FAH"/>
</dbReference>
<dbReference type="EMBL" id="VDMN01000002">
    <property type="protein sequence ID" value="TNM63945.1"/>
    <property type="molecule type" value="Genomic_DNA"/>
</dbReference>
<evidence type="ECO:0000259" key="3">
    <source>
        <dbReference type="Pfam" id="PF01557"/>
    </source>
</evidence>
<organism evidence="4 5">
    <name type="scientific">Aliirhizobium smilacinae</name>
    <dbReference type="NCBI Taxonomy" id="1395944"/>
    <lineage>
        <taxon>Bacteria</taxon>
        <taxon>Pseudomonadati</taxon>
        <taxon>Pseudomonadota</taxon>
        <taxon>Alphaproteobacteria</taxon>
        <taxon>Hyphomicrobiales</taxon>
        <taxon>Rhizobiaceae</taxon>
        <taxon>Aliirhizobium</taxon>
    </lineage>
</organism>
<dbReference type="PANTHER" id="PTHR42796:SF4">
    <property type="entry name" value="FUMARYLACETOACETATE HYDROLASE DOMAIN-CONTAINING PROTEIN 2A"/>
    <property type="match status" value="1"/>
</dbReference>
<protein>
    <submittedName>
        <fullName evidence="4">Fumarylacetoacetate hydrolase family protein</fullName>
    </submittedName>
</protein>
<dbReference type="FunFam" id="3.90.850.10:FF:000012">
    <property type="entry name" value="Putative 2-hydroxyhepta-2,4-diene-1,7-dioate isomerase"/>
    <property type="match status" value="1"/>
</dbReference>
<dbReference type="InterPro" id="IPR036663">
    <property type="entry name" value="Fumarylacetoacetase_C_sf"/>
</dbReference>
<keyword evidence="4" id="KW-0378">Hydrolase</keyword>